<keyword evidence="2" id="KW-0805">Transcription regulation</keyword>
<evidence type="ECO:0000259" key="5">
    <source>
        <dbReference type="PROSITE" id="PS50931"/>
    </source>
</evidence>
<keyword evidence="3" id="KW-0238">DNA-binding</keyword>
<dbReference type="SUPFAM" id="SSF46785">
    <property type="entry name" value="Winged helix' DNA-binding domain"/>
    <property type="match status" value="1"/>
</dbReference>
<dbReference type="Proteomes" id="UP000293912">
    <property type="component" value="Chromosome"/>
</dbReference>
<dbReference type="SUPFAM" id="SSF53850">
    <property type="entry name" value="Periplasmic binding protein-like II"/>
    <property type="match status" value="1"/>
</dbReference>
<dbReference type="Pfam" id="PF00126">
    <property type="entry name" value="HTH_1"/>
    <property type="match status" value="1"/>
</dbReference>
<evidence type="ECO:0000313" key="6">
    <source>
        <dbReference type="EMBL" id="QBM26415.1"/>
    </source>
</evidence>
<dbReference type="Gene3D" id="3.40.190.10">
    <property type="entry name" value="Periplasmic binding protein-like II"/>
    <property type="match status" value="2"/>
</dbReference>
<organism evidence="6 7">
    <name type="scientific">Hydrogenophaga pseudoflava</name>
    <name type="common">Pseudomonas carboxydoflava</name>
    <dbReference type="NCBI Taxonomy" id="47421"/>
    <lineage>
        <taxon>Bacteria</taxon>
        <taxon>Pseudomonadati</taxon>
        <taxon>Pseudomonadota</taxon>
        <taxon>Betaproteobacteria</taxon>
        <taxon>Burkholderiales</taxon>
        <taxon>Comamonadaceae</taxon>
        <taxon>Hydrogenophaga</taxon>
    </lineage>
</organism>
<evidence type="ECO:0000256" key="4">
    <source>
        <dbReference type="ARBA" id="ARBA00023163"/>
    </source>
</evidence>
<proteinExistence type="inferred from homology"/>
<name>A0A4P6WVX9_HYDPS</name>
<sequence>MDLKDMRQFLAVAEERNFTRAAERLHMAQPPLSRQIKALEDEMGAPLFLRTPAGVELTEAGQTLLDEVPNLLHLAQRAAERTRRAAQGLTGQLDVGIYGSGVLDVIPRVLAKFHAQRPEVRIALHNLTKSEQLQALRERRISVGFNRLIPPEPDLVVESVLREPLLVAMHEAHPLAQRQQVGMADLDGLPMILYPNEAIHGLAQEVAEAFRQEGVRLAVEQDVEDVVTAVALVASGFGLTIATRSAASLRLPGVVFVPLRSRHLKDLELSCLYRRGDPSPVLAMFLEVVRAHGKSEAKGGNGLRPA</sequence>
<keyword evidence="7" id="KW-1185">Reference proteome</keyword>
<dbReference type="InterPro" id="IPR036388">
    <property type="entry name" value="WH-like_DNA-bd_sf"/>
</dbReference>
<dbReference type="GO" id="GO:0032993">
    <property type="term" value="C:protein-DNA complex"/>
    <property type="evidence" value="ECO:0007669"/>
    <property type="project" value="TreeGrafter"/>
</dbReference>
<dbReference type="Pfam" id="PF03466">
    <property type="entry name" value="LysR_substrate"/>
    <property type="match status" value="1"/>
</dbReference>
<dbReference type="InterPro" id="IPR005119">
    <property type="entry name" value="LysR_subst-bd"/>
</dbReference>
<dbReference type="EMBL" id="CP037867">
    <property type="protein sequence ID" value="QBM26415.1"/>
    <property type="molecule type" value="Genomic_DNA"/>
</dbReference>
<evidence type="ECO:0000256" key="2">
    <source>
        <dbReference type="ARBA" id="ARBA00023015"/>
    </source>
</evidence>
<dbReference type="PROSITE" id="PS50931">
    <property type="entry name" value="HTH_LYSR"/>
    <property type="match status" value="1"/>
</dbReference>
<dbReference type="AlphaFoldDB" id="A0A4P6WVX9"/>
<dbReference type="PANTHER" id="PTHR30346">
    <property type="entry name" value="TRANSCRIPTIONAL DUAL REGULATOR HCAR-RELATED"/>
    <property type="match status" value="1"/>
</dbReference>
<keyword evidence="4" id="KW-0804">Transcription</keyword>
<comment type="similarity">
    <text evidence="1">Belongs to the LysR transcriptional regulatory family.</text>
</comment>
<dbReference type="GO" id="GO:0003700">
    <property type="term" value="F:DNA-binding transcription factor activity"/>
    <property type="evidence" value="ECO:0007669"/>
    <property type="project" value="InterPro"/>
</dbReference>
<gene>
    <name evidence="6" type="primary">tfdS</name>
    <name evidence="6" type="ORF">HPF_01900</name>
</gene>
<dbReference type="Gene3D" id="1.10.10.10">
    <property type="entry name" value="Winged helix-like DNA-binding domain superfamily/Winged helix DNA-binding domain"/>
    <property type="match status" value="1"/>
</dbReference>
<evidence type="ECO:0000313" key="7">
    <source>
        <dbReference type="Proteomes" id="UP000293912"/>
    </source>
</evidence>
<evidence type="ECO:0000256" key="3">
    <source>
        <dbReference type="ARBA" id="ARBA00023125"/>
    </source>
</evidence>
<reference evidence="6 7" key="1">
    <citation type="submission" date="2019-03" db="EMBL/GenBank/DDBJ databases">
        <authorList>
            <person name="Sebastian G."/>
            <person name="Baumann P."/>
            <person name="Ruckert C."/>
            <person name="Kalinowski J."/>
            <person name="Nebel B."/>
            <person name="Takors R."/>
            <person name="Blombach B."/>
        </authorList>
    </citation>
    <scope>NUCLEOTIDE SEQUENCE [LARGE SCALE GENOMIC DNA]</scope>
    <source>
        <strain evidence="6 7">DSM 1084</strain>
    </source>
</reference>
<dbReference type="KEGG" id="hpse:HPF_01900"/>
<accession>A0A4P6WVX9</accession>
<dbReference type="InterPro" id="IPR036390">
    <property type="entry name" value="WH_DNA-bd_sf"/>
</dbReference>
<feature type="domain" description="HTH lysR-type" evidence="5">
    <location>
        <begin position="1"/>
        <end position="58"/>
    </location>
</feature>
<evidence type="ECO:0000256" key="1">
    <source>
        <dbReference type="ARBA" id="ARBA00009437"/>
    </source>
</evidence>
<dbReference type="PRINTS" id="PR00039">
    <property type="entry name" value="HTHLYSR"/>
</dbReference>
<dbReference type="GO" id="GO:0003677">
    <property type="term" value="F:DNA binding"/>
    <property type="evidence" value="ECO:0007669"/>
    <property type="project" value="UniProtKB-KW"/>
</dbReference>
<protein>
    <submittedName>
        <fullName evidence="6">HTH-type transcriptional regulator TfdS</fullName>
    </submittedName>
</protein>
<dbReference type="PANTHER" id="PTHR30346:SF28">
    <property type="entry name" value="HTH-TYPE TRANSCRIPTIONAL REGULATOR CYNR"/>
    <property type="match status" value="1"/>
</dbReference>
<dbReference type="RefSeq" id="WP_133155607.1">
    <property type="nucleotide sequence ID" value="NZ_CP037867.1"/>
</dbReference>
<dbReference type="FunFam" id="1.10.10.10:FF:000001">
    <property type="entry name" value="LysR family transcriptional regulator"/>
    <property type="match status" value="1"/>
</dbReference>
<dbReference type="CDD" id="cd08446">
    <property type="entry name" value="PBP2_Chlorocatechol"/>
    <property type="match status" value="1"/>
</dbReference>
<dbReference type="InterPro" id="IPR000847">
    <property type="entry name" value="LysR_HTH_N"/>
</dbReference>